<protein>
    <submittedName>
        <fullName evidence="4">Acetyl-CoA carboxylase carboxyl transferase subunit alpha</fullName>
    </submittedName>
</protein>
<evidence type="ECO:0000313" key="4">
    <source>
        <dbReference type="EMBL" id="MBU5668654.1"/>
    </source>
</evidence>
<dbReference type="RefSeq" id="WP_216548488.1">
    <property type="nucleotide sequence ID" value="NZ_JAHLQO010000001.1"/>
</dbReference>
<evidence type="ECO:0000313" key="5">
    <source>
        <dbReference type="Proteomes" id="UP000783742"/>
    </source>
</evidence>
<dbReference type="PANTHER" id="PTHR42853">
    <property type="entry name" value="ACETYL-COENZYME A CARBOXYLASE CARBOXYL TRANSFERASE SUBUNIT ALPHA"/>
    <property type="match status" value="1"/>
</dbReference>
<dbReference type="PANTHER" id="PTHR42853:SF3">
    <property type="entry name" value="ACETYL-COENZYME A CARBOXYLASE CARBOXYL TRANSFERASE SUBUNIT ALPHA, CHLOROPLASTIC"/>
    <property type="match status" value="1"/>
</dbReference>
<organism evidence="4 5">
    <name type="scientific">Peptoniphilus ovalis</name>
    <dbReference type="NCBI Taxonomy" id="2841503"/>
    <lineage>
        <taxon>Bacteria</taxon>
        <taxon>Bacillati</taxon>
        <taxon>Bacillota</taxon>
        <taxon>Tissierellia</taxon>
        <taxon>Tissierellales</taxon>
        <taxon>Peptoniphilaceae</taxon>
        <taxon>Peptoniphilus</taxon>
    </lineage>
</organism>
<gene>
    <name evidence="4" type="ORF">KQI68_02250</name>
</gene>
<accession>A0ABS6FEP0</accession>
<keyword evidence="5" id="KW-1185">Reference proteome</keyword>
<dbReference type="GO" id="GO:0016740">
    <property type="term" value="F:transferase activity"/>
    <property type="evidence" value="ECO:0007669"/>
    <property type="project" value="UniProtKB-KW"/>
</dbReference>
<reference evidence="4 5" key="1">
    <citation type="submission" date="2021-06" db="EMBL/GenBank/DDBJ databases">
        <authorList>
            <person name="Sun Q."/>
            <person name="Li D."/>
        </authorList>
    </citation>
    <scope>NUCLEOTIDE SEQUENCE [LARGE SCALE GENOMIC DNA]</scope>
    <source>
        <strain evidence="4 5">MSJ-1</strain>
    </source>
</reference>
<evidence type="ECO:0000259" key="3">
    <source>
        <dbReference type="PROSITE" id="PS50989"/>
    </source>
</evidence>
<proteinExistence type="predicted"/>
<keyword evidence="2 4" id="KW-0808">Transferase</keyword>
<dbReference type="PROSITE" id="PS50989">
    <property type="entry name" value="COA_CT_CTER"/>
    <property type="match status" value="1"/>
</dbReference>
<evidence type="ECO:0000256" key="2">
    <source>
        <dbReference type="ARBA" id="ARBA00022679"/>
    </source>
</evidence>
<comment type="caution">
    <text evidence="4">The sequence shown here is derived from an EMBL/GenBank/DDBJ whole genome shotgun (WGS) entry which is preliminary data.</text>
</comment>
<feature type="domain" description="CoA carboxyltransferase C-terminal" evidence="3">
    <location>
        <begin position="1"/>
        <end position="237"/>
    </location>
</feature>
<sequence length="259" mass="28855">MDAYKKVINARSSERTRAKEIIEKIFDEYIYLKGDRAYGDSEAIIGGIGSLSNGIKNHRVTFIGIQKGADAEESLRTNFGMPNPHDYRKAIRLMKQAEKFKRPVITFVDTPGAFPGVEAEQRGQHQLISDSLITMAGLKVPTIAFIIGEGGSGGALALALANKVYMASGAVYSILSPEGFATILYKDVNKKYDAAELMRLTADNLYEDGIIDGIVKENDNKIDLSDLKRIIFESLDEYRIYSPTKIISDRYKRFRRIGV</sequence>
<evidence type="ECO:0000256" key="1">
    <source>
        <dbReference type="ARBA" id="ARBA00004956"/>
    </source>
</evidence>
<dbReference type="EMBL" id="JAHLQO010000001">
    <property type="protein sequence ID" value="MBU5668654.1"/>
    <property type="molecule type" value="Genomic_DNA"/>
</dbReference>
<dbReference type="Pfam" id="PF03255">
    <property type="entry name" value="ACCA"/>
    <property type="match status" value="1"/>
</dbReference>
<dbReference type="Proteomes" id="UP000783742">
    <property type="component" value="Unassembled WGS sequence"/>
</dbReference>
<name>A0ABS6FEP0_9FIRM</name>
<dbReference type="InterPro" id="IPR001095">
    <property type="entry name" value="Acetyl_CoA_COase_a_su"/>
</dbReference>
<dbReference type="InterPro" id="IPR011763">
    <property type="entry name" value="COA_CT_C"/>
</dbReference>
<comment type="pathway">
    <text evidence="1">Lipid metabolism; malonyl-CoA biosynthesis; malonyl-CoA from acetyl-CoA: step 1/1.</text>
</comment>